<accession>A0A2Y9BHS8</accession>
<organism evidence="6 7">
    <name type="scientific">Faecalicatena orotica</name>
    <dbReference type="NCBI Taxonomy" id="1544"/>
    <lineage>
        <taxon>Bacteria</taxon>
        <taxon>Bacillati</taxon>
        <taxon>Bacillota</taxon>
        <taxon>Clostridia</taxon>
        <taxon>Lachnospirales</taxon>
        <taxon>Lachnospiraceae</taxon>
        <taxon>Faecalicatena</taxon>
    </lineage>
</organism>
<comment type="similarity">
    <text evidence="2">Belongs to the bacterial solute-binding protein 2 family.</text>
</comment>
<dbReference type="Proteomes" id="UP000245845">
    <property type="component" value="Unassembled WGS sequence"/>
</dbReference>
<dbReference type="InterPro" id="IPR028082">
    <property type="entry name" value="Peripla_BP_I"/>
</dbReference>
<evidence type="ECO:0000256" key="4">
    <source>
        <dbReference type="SAM" id="SignalP"/>
    </source>
</evidence>
<name>A0A2Y9BHS8_9FIRM</name>
<comment type="caution">
    <text evidence="6">The sequence shown here is derived from an EMBL/GenBank/DDBJ whole genome shotgun (WGS) entry which is preliminary data.</text>
</comment>
<evidence type="ECO:0000256" key="3">
    <source>
        <dbReference type="ARBA" id="ARBA00022729"/>
    </source>
</evidence>
<sequence length="372" mass="39200">MKKRIISILLSLAMAATLVTGCSGGKNVDTDGSSSDSKEPSAAYGESVWKDVVDYGPADGKTDKDYAFGGVFGAINSYSDPMQGAADEAAEELGIPSTQFDAPKDWVQNDQNTILDGLIAKGLKGIYMMTSDPVAGNEQISKMVGSGVPVVCVGGSPDTPSEATLTLATDVYQASYDGTINLIEAMGGKGGVVGLCGAVTDTNTQSRMKAIEDACAEYPDVNLVQIIGDIDESEASVTAVENILAAKGDQINGFISTCYYPSVALASILSEDKYSEIHAIGCDTDEAVLDGIKSGALDGTMSQNPWGQAYLATVTLKMLTDGWTYKDSEEFLIDSGSFYITSENVDKVEETQKEATMEIAKTWADKFEAPAK</sequence>
<dbReference type="PANTHER" id="PTHR46847:SF1">
    <property type="entry name" value="D-ALLOSE-BINDING PERIPLASMIC PROTEIN-RELATED"/>
    <property type="match status" value="1"/>
</dbReference>
<dbReference type="OrthoDB" id="9769193at2"/>
<comment type="subcellular location">
    <subcellularLocation>
        <location evidence="1">Cell envelope</location>
    </subcellularLocation>
</comment>
<dbReference type="SUPFAM" id="SSF53822">
    <property type="entry name" value="Periplasmic binding protein-like I"/>
    <property type="match status" value="1"/>
</dbReference>
<evidence type="ECO:0000259" key="5">
    <source>
        <dbReference type="Pfam" id="PF13407"/>
    </source>
</evidence>
<keyword evidence="7" id="KW-1185">Reference proteome</keyword>
<dbReference type="CDD" id="cd01536">
    <property type="entry name" value="PBP1_ABC_sugar_binding-like"/>
    <property type="match status" value="1"/>
</dbReference>
<dbReference type="Pfam" id="PF13407">
    <property type="entry name" value="Peripla_BP_4"/>
    <property type="match status" value="1"/>
</dbReference>
<dbReference type="GO" id="GO:0030313">
    <property type="term" value="C:cell envelope"/>
    <property type="evidence" value="ECO:0007669"/>
    <property type="project" value="UniProtKB-SubCell"/>
</dbReference>
<gene>
    <name evidence="6" type="ORF">A8806_11368</name>
</gene>
<evidence type="ECO:0000256" key="2">
    <source>
        <dbReference type="ARBA" id="ARBA00007639"/>
    </source>
</evidence>
<protein>
    <submittedName>
        <fullName evidence="6">Monosaccharide ABC transporter substrate-binding protein (CUT2 family)</fullName>
    </submittedName>
</protein>
<dbReference type="PANTHER" id="PTHR46847">
    <property type="entry name" value="D-ALLOSE-BINDING PERIPLASMIC PROTEIN-RELATED"/>
    <property type="match status" value="1"/>
</dbReference>
<evidence type="ECO:0000313" key="7">
    <source>
        <dbReference type="Proteomes" id="UP000245845"/>
    </source>
</evidence>
<dbReference type="AlphaFoldDB" id="A0A2Y9BHS8"/>
<dbReference type="EMBL" id="QGDL01000013">
    <property type="protein sequence ID" value="PWJ23635.1"/>
    <property type="molecule type" value="Genomic_DNA"/>
</dbReference>
<evidence type="ECO:0000313" key="6">
    <source>
        <dbReference type="EMBL" id="PWJ23635.1"/>
    </source>
</evidence>
<feature type="signal peptide" evidence="4">
    <location>
        <begin position="1"/>
        <end position="21"/>
    </location>
</feature>
<proteinExistence type="inferred from homology"/>
<feature type="chain" id="PRO_5043162179" evidence="4">
    <location>
        <begin position="22"/>
        <end position="372"/>
    </location>
</feature>
<dbReference type="RefSeq" id="WP_109732821.1">
    <property type="nucleotide sequence ID" value="NZ_BAAACK010000005.1"/>
</dbReference>
<dbReference type="InterPro" id="IPR025997">
    <property type="entry name" value="SBP_2_dom"/>
</dbReference>
<dbReference type="PROSITE" id="PS51257">
    <property type="entry name" value="PROKAR_LIPOPROTEIN"/>
    <property type="match status" value="1"/>
</dbReference>
<keyword evidence="3 4" id="KW-0732">Signal</keyword>
<dbReference type="GO" id="GO:0030246">
    <property type="term" value="F:carbohydrate binding"/>
    <property type="evidence" value="ECO:0007669"/>
    <property type="project" value="UniProtKB-ARBA"/>
</dbReference>
<dbReference type="Gene3D" id="3.40.50.2300">
    <property type="match status" value="2"/>
</dbReference>
<feature type="domain" description="Periplasmic binding protein" evidence="5">
    <location>
        <begin position="76"/>
        <end position="322"/>
    </location>
</feature>
<evidence type="ECO:0000256" key="1">
    <source>
        <dbReference type="ARBA" id="ARBA00004196"/>
    </source>
</evidence>
<reference evidence="6 7" key="1">
    <citation type="submission" date="2018-05" db="EMBL/GenBank/DDBJ databases">
        <title>The Hungate 1000. A catalogue of reference genomes from the rumen microbiome.</title>
        <authorList>
            <person name="Kelly W."/>
        </authorList>
    </citation>
    <scope>NUCLEOTIDE SEQUENCE [LARGE SCALE GENOMIC DNA]</scope>
    <source>
        <strain evidence="6 7">NLAE-zl-C242</strain>
    </source>
</reference>